<keyword evidence="2" id="KW-1185">Reference proteome</keyword>
<reference evidence="1 2" key="1">
    <citation type="submission" date="2020-01" db="EMBL/GenBank/DDBJ databases">
        <title>Natronorubrum sp. JWXQ-INN 674 isolated from Inner Mongolia Autonomous Region of China.</title>
        <authorList>
            <person name="Xue Q."/>
        </authorList>
    </citation>
    <scope>NUCLEOTIDE SEQUENCE [LARGE SCALE GENOMIC DNA]</scope>
    <source>
        <strain evidence="1 2">JWXQ-INN-674</strain>
    </source>
</reference>
<evidence type="ECO:0000313" key="2">
    <source>
        <dbReference type="Proteomes" id="UP000434101"/>
    </source>
</evidence>
<dbReference type="AlphaFoldDB" id="A0A6B0VID9"/>
<protein>
    <submittedName>
        <fullName evidence="1">Uncharacterized protein</fullName>
    </submittedName>
</protein>
<dbReference type="RefSeq" id="WP_160063045.1">
    <property type="nucleotide sequence ID" value="NZ_WUYX01000016.1"/>
</dbReference>
<accession>A0A6B0VID9</accession>
<organism evidence="1 2">
    <name type="scientific">Natronorubrum halalkaliphilum</name>
    <dbReference type="NCBI Taxonomy" id="2691917"/>
    <lineage>
        <taxon>Archaea</taxon>
        <taxon>Methanobacteriati</taxon>
        <taxon>Methanobacteriota</taxon>
        <taxon>Stenosarchaea group</taxon>
        <taxon>Halobacteria</taxon>
        <taxon>Halobacteriales</taxon>
        <taxon>Natrialbaceae</taxon>
        <taxon>Natronorubrum</taxon>
    </lineage>
</organism>
<name>A0A6B0VID9_9EURY</name>
<comment type="caution">
    <text evidence="1">The sequence shown here is derived from an EMBL/GenBank/DDBJ whole genome shotgun (WGS) entry which is preliminary data.</text>
</comment>
<sequence>MSTVEDRPDDELELVASYLKNEFENPTNEEYFVTHTPNQIYVWETKFSVEDPDFPASHPTTHIEDQVLWHDSVTDVLEELNDRGILSIEL</sequence>
<gene>
    <name evidence="1" type="ORF">GS429_04235</name>
</gene>
<dbReference type="EMBL" id="WUYX01000016">
    <property type="protein sequence ID" value="MXV61284.1"/>
    <property type="molecule type" value="Genomic_DNA"/>
</dbReference>
<evidence type="ECO:0000313" key="1">
    <source>
        <dbReference type="EMBL" id="MXV61284.1"/>
    </source>
</evidence>
<dbReference type="Proteomes" id="UP000434101">
    <property type="component" value="Unassembled WGS sequence"/>
</dbReference>
<proteinExistence type="predicted"/>